<evidence type="ECO:0000313" key="13">
    <source>
        <dbReference type="EMBL" id="GMT03835.1"/>
    </source>
</evidence>
<evidence type="ECO:0000256" key="3">
    <source>
        <dbReference type="ARBA" id="ARBA00022692"/>
    </source>
</evidence>
<organism evidence="13 14">
    <name type="scientific">Pristionchus entomophagus</name>
    <dbReference type="NCBI Taxonomy" id="358040"/>
    <lineage>
        <taxon>Eukaryota</taxon>
        <taxon>Metazoa</taxon>
        <taxon>Ecdysozoa</taxon>
        <taxon>Nematoda</taxon>
        <taxon>Chromadorea</taxon>
        <taxon>Rhabditida</taxon>
        <taxon>Rhabditina</taxon>
        <taxon>Diplogasteromorpha</taxon>
        <taxon>Diplogasteroidea</taxon>
        <taxon>Neodiplogasteridae</taxon>
        <taxon>Pristionchus</taxon>
    </lineage>
</organism>
<keyword evidence="11" id="KW-0732">Signal</keyword>
<comment type="subcellular location">
    <subcellularLocation>
        <location evidence="1">Membrane</location>
        <topology evidence="1">Single-pass type I membrane protein</topology>
    </subcellularLocation>
</comment>
<keyword evidence="4" id="KW-0654">Proteoglycan</keyword>
<protein>
    <recommendedName>
        <fullName evidence="12">Neurexin/syndecan/glycophorin C domain-containing protein</fullName>
    </recommendedName>
</protein>
<evidence type="ECO:0000256" key="9">
    <source>
        <dbReference type="SAM" id="MobiDB-lite"/>
    </source>
</evidence>
<evidence type="ECO:0000256" key="11">
    <source>
        <dbReference type="SAM" id="SignalP"/>
    </source>
</evidence>
<feature type="compositionally biased region" description="Basic and acidic residues" evidence="9">
    <location>
        <begin position="192"/>
        <end position="205"/>
    </location>
</feature>
<comment type="caution">
    <text evidence="13">The sequence shown here is derived from an EMBL/GenBank/DDBJ whole genome shotgun (WGS) entry which is preliminary data.</text>
</comment>
<sequence length="287" mass="30229">MRLRLVSVLLLLAAGAAAMVSRDSAPSKRAIPNAPQAAALKKDEVEGSGDPPKVGGSDTDGRKSPGYSPDDEDAVEGSGAPPPPPSAPASGQPPKGPQAPAPPPPPDSDDESVEGSGDDKVSGEGEFGPSPQLTTTTTTTAVPPLDVRKEGPMAPPKKDSQPMWETVAVAETPVLTTRGPVYEPPRTTTSSSKEKERERSTEKTTTRPNTTESPALFPFHTMLKPGIFAAVVGGTVVGLLMAILLVMFIVYRMRKRDEGSYALEEPKQRPYAGYAYTKASSTKEFYA</sequence>
<feature type="chain" id="PRO_5043618938" description="Neurexin/syndecan/glycophorin C domain-containing protein" evidence="11">
    <location>
        <begin position="19"/>
        <end position="287"/>
    </location>
</feature>
<dbReference type="SMART" id="SM00294">
    <property type="entry name" value="4.1m"/>
    <property type="match status" value="1"/>
</dbReference>
<evidence type="ECO:0000256" key="2">
    <source>
        <dbReference type="ARBA" id="ARBA00005343"/>
    </source>
</evidence>
<evidence type="ECO:0000256" key="10">
    <source>
        <dbReference type="SAM" id="Phobius"/>
    </source>
</evidence>
<dbReference type="GO" id="GO:0016477">
    <property type="term" value="P:cell migration"/>
    <property type="evidence" value="ECO:0007669"/>
    <property type="project" value="TreeGrafter"/>
</dbReference>
<dbReference type="GO" id="GO:0016020">
    <property type="term" value="C:membrane"/>
    <property type="evidence" value="ECO:0007669"/>
    <property type="project" value="UniProtKB-SubCell"/>
</dbReference>
<comment type="similarity">
    <text evidence="2">Belongs to the syndecan proteoglycan family.</text>
</comment>
<feature type="domain" description="Neurexin/syndecan/glycophorin C" evidence="12">
    <location>
        <begin position="250"/>
        <end position="268"/>
    </location>
</feature>
<feature type="compositionally biased region" description="Pro residues" evidence="9">
    <location>
        <begin position="94"/>
        <end position="106"/>
    </location>
</feature>
<feature type="compositionally biased region" description="Basic and acidic residues" evidence="9">
    <location>
        <begin position="146"/>
        <end position="160"/>
    </location>
</feature>
<keyword evidence="3 10" id="KW-0812">Transmembrane</keyword>
<feature type="region of interest" description="Disordered" evidence="9">
    <location>
        <begin position="21"/>
        <end position="213"/>
    </location>
</feature>
<dbReference type="InterPro" id="IPR001050">
    <property type="entry name" value="Syndecan"/>
</dbReference>
<keyword evidence="14" id="KW-1185">Reference proteome</keyword>
<dbReference type="InterPro" id="IPR027789">
    <property type="entry name" value="Syndecan/Neurexin_dom"/>
</dbReference>
<keyword evidence="6 10" id="KW-0472">Membrane</keyword>
<evidence type="ECO:0000256" key="4">
    <source>
        <dbReference type="ARBA" id="ARBA00022974"/>
    </source>
</evidence>
<evidence type="ECO:0000256" key="6">
    <source>
        <dbReference type="ARBA" id="ARBA00023136"/>
    </source>
</evidence>
<dbReference type="AlphaFoldDB" id="A0AAV5UBY3"/>
<keyword evidence="8" id="KW-0357">Heparan sulfate</keyword>
<gene>
    <name evidence="13" type="ORF">PENTCL1PPCAC_26009</name>
</gene>
<dbReference type="Proteomes" id="UP001432027">
    <property type="component" value="Unassembled WGS sequence"/>
</dbReference>
<feature type="transmembrane region" description="Helical" evidence="10">
    <location>
        <begin position="227"/>
        <end position="251"/>
    </location>
</feature>
<dbReference type="PANTHER" id="PTHR10915:SF1">
    <property type="entry name" value="SYNDECAN"/>
    <property type="match status" value="1"/>
</dbReference>
<name>A0AAV5UBY3_9BILA</name>
<feature type="signal peptide" evidence="11">
    <location>
        <begin position="1"/>
        <end position="18"/>
    </location>
</feature>
<keyword evidence="5 10" id="KW-1133">Transmembrane helix</keyword>
<evidence type="ECO:0000256" key="8">
    <source>
        <dbReference type="ARBA" id="ARBA00023207"/>
    </source>
</evidence>
<dbReference type="Pfam" id="PF01034">
    <property type="entry name" value="Syndecan"/>
    <property type="match status" value="1"/>
</dbReference>
<proteinExistence type="inferred from homology"/>
<dbReference type="InterPro" id="IPR003585">
    <property type="entry name" value="Neurexin-like"/>
</dbReference>
<reference evidence="13" key="1">
    <citation type="submission" date="2023-10" db="EMBL/GenBank/DDBJ databases">
        <title>Genome assembly of Pristionchus species.</title>
        <authorList>
            <person name="Yoshida K."/>
            <person name="Sommer R.J."/>
        </authorList>
    </citation>
    <scope>NUCLEOTIDE SEQUENCE</scope>
    <source>
        <strain evidence="13">RS0144</strain>
    </source>
</reference>
<dbReference type="PANTHER" id="PTHR10915">
    <property type="entry name" value="SYNDECAN"/>
    <property type="match status" value="1"/>
</dbReference>
<evidence type="ECO:0000256" key="1">
    <source>
        <dbReference type="ARBA" id="ARBA00004479"/>
    </source>
</evidence>
<dbReference type="EMBL" id="BTSX01000006">
    <property type="protein sequence ID" value="GMT03835.1"/>
    <property type="molecule type" value="Genomic_DNA"/>
</dbReference>
<dbReference type="GO" id="GO:0009986">
    <property type="term" value="C:cell surface"/>
    <property type="evidence" value="ECO:0007669"/>
    <property type="project" value="TreeGrafter"/>
</dbReference>
<evidence type="ECO:0000256" key="5">
    <source>
        <dbReference type="ARBA" id="ARBA00022989"/>
    </source>
</evidence>
<evidence type="ECO:0000259" key="12">
    <source>
        <dbReference type="SMART" id="SM00294"/>
    </source>
</evidence>
<keyword evidence="7" id="KW-0325">Glycoprotein</keyword>
<accession>A0AAV5UBY3</accession>
<evidence type="ECO:0000256" key="7">
    <source>
        <dbReference type="ARBA" id="ARBA00023180"/>
    </source>
</evidence>
<evidence type="ECO:0000313" key="14">
    <source>
        <dbReference type="Proteomes" id="UP001432027"/>
    </source>
</evidence>